<dbReference type="PROSITE" id="PS50902">
    <property type="entry name" value="FLAVODOXIN_LIKE"/>
    <property type="match status" value="1"/>
</dbReference>
<dbReference type="Proteomes" id="UP000095023">
    <property type="component" value="Unassembled WGS sequence"/>
</dbReference>
<dbReference type="GO" id="GO:0016020">
    <property type="term" value="C:membrane"/>
    <property type="evidence" value="ECO:0007669"/>
    <property type="project" value="TreeGrafter"/>
</dbReference>
<dbReference type="InterPro" id="IPR008254">
    <property type="entry name" value="Flavodoxin/NO_synth"/>
</dbReference>
<dbReference type="GO" id="GO:0010181">
    <property type="term" value="F:FMN binding"/>
    <property type="evidence" value="ECO:0007669"/>
    <property type="project" value="InterPro"/>
</dbReference>
<dbReference type="InterPro" id="IPR029039">
    <property type="entry name" value="Flavoprotein-like_sf"/>
</dbReference>
<organism evidence="3 4">
    <name type="scientific">Tortispora caseinolytica NRRL Y-17796</name>
    <dbReference type="NCBI Taxonomy" id="767744"/>
    <lineage>
        <taxon>Eukaryota</taxon>
        <taxon>Fungi</taxon>
        <taxon>Dikarya</taxon>
        <taxon>Ascomycota</taxon>
        <taxon>Saccharomycotina</taxon>
        <taxon>Trigonopsidomycetes</taxon>
        <taxon>Trigonopsidales</taxon>
        <taxon>Trigonopsidaceae</taxon>
        <taxon>Tortispora</taxon>
    </lineage>
</organism>
<dbReference type="SUPFAM" id="SSF52218">
    <property type="entry name" value="Flavoproteins"/>
    <property type="match status" value="1"/>
</dbReference>
<evidence type="ECO:0000259" key="2">
    <source>
        <dbReference type="PROSITE" id="PS50902"/>
    </source>
</evidence>
<dbReference type="InterPro" id="IPR005025">
    <property type="entry name" value="FMN_Rdtase-like_dom"/>
</dbReference>
<evidence type="ECO:0000313" key="4">
    <source>
        <dbReference type="Proteomes" id="UP000095023"/>
    </source>
</evidence>
<dbReference type="NCBIfam" id="NF002999">
    <property type="entry name" value="PRK03767.1"/>
    <property type="match status" value="1"/>
</dbReference>
<dbReference type="PANTHER" id="PTHR30546">
    <property type="entry name" value="FLAVODOXIN-RELATED PROTEIN WRBA-RELATED"/>
    <property type="match status" value="1"/>
</dbReference>
<dbReference type="PANTHER" id="PTHR30546:SF23">
    <property type="entry name" value="FLAVOPROTEIN-LIKE PROTEIN YCP4-RELATED"/>
    <property type="match status" value="1"/>
</dbReference>
<keyword evidence="4" id="KW-1185">Reference proteome</keyword>
<dbReference type="NCBIfam" id="TIGR01755">
    <property type="entry name" value="flav_wrbA"/>
    <property type="match status" value="1"/>
</dbReference>
<reference evidence="4" key="1">
    <citation type="submission" date="2016-02" db="EMBL/GenBank/DDBJ databases">
        <title>Comparative genomics of biotechnologically important yeasts.</title>
        <authorList>
            <consortium name="DOE Joint Genome Institute"/>
            <person name="Riley R."/>
            <person name="Haridas S."/>
            <person name="Wolfe K.H."/>
            <person name="Lopes M.R."/>
            <person name="Hittinger C.T."/>
            <person name="Goker M."/>
            <person name="Salamov A."/>
            <person name="Wisecaver J."/>
            <person name="Long T.M."/>
            <person name="Aerts A.L."/>
            <person name="Barry K."/>
            <person name="Choi C."/>
            <person name="Clum A."/>
            <person name="Coughlan A.Y."/>
            <person name="Deshpande S."/>
            <person name="Douglass A.P."/>
            <person name="Hanson S.J."/>
            <person name="Klenk H.-P."/>
            <person name="Labutti K."/>
            <person name="Lapidus A."/>
            <person name="Lindquist E."/>
            <person name="Lipzen A."/>
            <person name="Meier-Kolthoff J.P."/>
            <person name="Ohm R.A."/>
            <person name="Otillar R.P."/>
            <person name="Pangilinan J."/>
            <person name="Peng Y."/>
            <person name="Rokas A."/>
            <person name="Rosa C.A."/>
            <person name="Scheuner C."/>
            <person name="Sibirny A.A."/>
            <person name="Slot J.C."/>
            <person name="Stielow J.B."/>
            <person name="Sun H."/>
            <person name="Kurtzman C.P."/>
            <person name="Blackwell M."/>
            <person name="Jeffries T.W."/>
            <person name="Grigoriev I.V."/>
        </authorList>
    </citation>
    <scope>NUCLEOTIDE SEQUENCE [LARGE SCALE GENOMIC DNA]</scope>
    <source>
        <strain evidence="4">NRRL Y-17796</strain>
    </source>
</reference>
<dbReference type="Pfam" id="PF03358">
    <property type="entry name" value="FMN_red"/>
    <property type="match status" value="1"/>
</dbReference>
<comment type="similarity">
    <text evidence="1">Belongs to the WrbA family.</text>
</comment>
<dbReference type="AlphaFoldDB" id="A0A1E4TLN2"/>
<accession>A0A1E4TLN2</accession>
<evidence type="ECO:0000256" key="1">
    <source>
        <dbReference type="ARBA" id="ARBA00006961"/>
    </source>
</evidence>
<dbReference type="EMBL" id="KV453841">
    <property type="protein sequence ID" value="ODV92662.1"/>
    <property type="molecule type" value="Genomic_DNA"/>
</dbReference>
<feature type="domain" description="Flavodoxin-like" evidence="2">
    <location>
        <begin position="4"/>
        <end position="192"/>
    </location>
</feature>
<dbReference type="InterPro" id="IPR010089">
    <property type="entry name" value="Flavoprotein_WrbA-like"/>
</dbReference>
<gene>
    <name evidence="3" type="ORF">CANCADRAFT_30755</name>
</gene>
<proteinExistence type="inferred from homology"/>
<name>A0A1E4TLN2_9ASCO</name>
<protein>
    <recommendedName>
        <fullName evidence="2">Flavodoxin-like domain-containing protein</fullName>
    </recommendedName>
</protein>
<sequence length="246" mass="25653">MAKIAIVLYSMYGHVAKMAEAEAAGAREAGADVTIFQVPETLNDEVLALLHAPPKPEYPTITPEELVNYDAFIFGFPTRFGTFPAQWKTFWDATGTLWASGALYGKYASVFISTGTPGGGQETTPFNFLSTLSHHGIIFCPLGYATAFPQLTSFEEVHGSSPWGAGTFAGTDGSRSPSDLELKIATIQGTEFAKTVAKAVGGTGAAPASAPAAAAAPAKSEKVDETAKAAAEQNSDTGCCNKCIIS</sequence>
<dbReference type="Gene3D" id="3.40.50.360">
    <property type="match status" value="1"/>
</dbReference>
<evidence type="ECO:0000313" key="3">
    <source>
        <dbReference type="EMBL" id="ODV92662.1"/>
    </source>
</evidence>
<dbReference type="OrthoDB" id="504689at2759"/>
<dbReference type="GO" id="GO:0003955">
    <property type="term" value="F:NAD(P)H dehydrogenase (quinone) activity"/>
    <property type="evidence" value="ECO:0007669"/>
    <property type="project" value="InterPro"/>
</dbReference>
<dbReference type="FunFam" id="3.40.50.360:FF:000001">
    <property type="entry name" value="NAD(P)H dehydrogenase (Quinone) FQR1-like"/>
    <property type="match status" value="1"/>
</dbReference>